<reference evidence="2 3" key="1">
    <citation type="journal article" date="2021" name="Elife">
        <title>Chloroplast acquisition without the gene transfer in kleptoplastic sea slugs, Plakobranchus ocellatus.</title>
        <authorList>
            <person name="Maeda T."/>
            <person name="Takahashi S."/>
            <person name="Yoshida T."/>
            <person name="Shimamura S."/>
            <person name="Takaki Y."/>
            <person name="Nagai Y."/>
            <person name="Toyoda A."/>
            <person name="Suzuki Y."/>
            <person name="Arimoto A."/>
            <person name="Ishii H."/>
            <person name="Satoh N."/>
            <person name="Nishiyama T."/>
            <person name="Hasebe M."/>
            <person name="Maruyama T."/>
            <person name="Minagawa J."/>
            <person name="Obokata J."/>
            <person name="Shigenobu S."/>
        </authorList>
    </citation>
    <scope>NUCLEOTIDE SEQUENCE [LARGE SCALE GENOMIC DNA]</scope>
</reference>
<dbReference type="AlphaFoldDB" id="A0AAV4GVJ7"/>
<accession>A0AAV4GVJ7</accession>
<feature type="region of interest" description="Disordered" evidence="1">
    <location>
        <begin position="74"/>
        <end position="110"/>
    </location>
</feature>
<dbReference type="EMBL" id="BMAT01008627">
    <property type="protein sequence ID" value="GFR89432.1"/>
    <property type="molecule type" value="Genomic_DNA"/>
</dbReference>
<evidence type="ECO:0000313" key="2">
    <source>
        <dbReference type="EMBL" id="GFR89432.1"/>
    </source>
</evidence>
<feature type="compositionally biased region" description="Acidic residues" evidence="1">
    <location>
        <begin position="88"/>
        <end position="110"/>
    </location>
</feature>
<organism evidence="2 3">
    <name type="scientific">Elysia marginata</name>
    <dbReference type="NCBI Taxonomy" id="1093978"/>
    <lineage>
        <taxon>Eukaryota</taxon>
        <taxon>Metazoa</taxon>
        <taxon>Spiralia</taxon>
        <taxon>Lophotrochozoa</taxon>
        <taxon>Mollusca</taxon>
        <taxon>Gastropoda</taxon>
        <taxon>Heterobranchia</taxon>
        <taxon>Euthyneura</taxon>
        <taxon>Panpulmonata</taxon>
        <taxon>Sacoglossa</taxon>
        <taxon>Placobranchoidea</taxon>
        <taxon>Plakobranchidae</taxon>
        <taxon>Elysia</taxon>
    </lineage>
</organism>
<protein>
    <submittedName>
        <fullName evidence="2">Uncharacterized protein</fullName>
    </submittedName>
</protein>
<name>A0AAV4GVJ7_9GAST</name>
<evidence type="ECO:0000256" key="1">
    <source>
        <dbReference type="SAM" id="MobiDB-lite"/>
    </source>
</evidence>
<proteinExistence type="predicted"/>
<dbReference type="Proteomes" id="UP000762676">
    <property type="component" value="Unassembled WGS sequence"/>
</dbReference>
<sequence length="110" mass="13245">MYLIKDRWNRTERVAWRDKHVSDRGSLESYWKGIEISMYLIEDRRNRTERVAYRDKHVSDRGSLEALYLKGTIDPPWHHTSVQRQNPNDDDDDENDDDDDDGDDDDNYKK</sequence>
<keyword evidence="3" id="KW-1185">Reference proteome</keyword>
<comment type="caution">
    <text evidence="2">The sequence shown here is derived from an EMBL/GenBank/DDBJ whole genome shotgun (WGS) entry which is preliminary data.</text>
</comment>
<gene>
    <name evidence="2" type="ORF">ElyMa_004278400</name>
</gene>
<evidence type="ECO:0000313" key="3">
    <source>
        <dbReference type="Proteomes" id="UP000762676"/>
    </source>
</evidence>